<dbReference type="PROSITE" id="PS51272">
    <property type="entry name" value="SLH"/>
    <property type="match status" value="3"/>
</dbReference>
<proteinExistence type="predicted"/>
<evidence type="ECO:0000259" key="3">
    <source>
        <dbReference type="PROSITE" id="PS51272"/>
    </source>
</evidence>
<dbReference type="Proteomes" id="UP000614490">
    <property type="component" value="Unassembled WGS sequence"/>
</dbReference>
<reference evidence="4 5" key="1">
    <citation type="journal article" date="2005" name="Int. J. Syst. Evol. Microbiol.">
        <title>Halobacillus yeomjeoni sp. nov., isolated from a marine solar saltern in Korea.</title>
        <authorList>
            <person name="Yoon J.H."/>
            <person name="Kang S.J."/>
            <person name="Lee C.H."/>
            <person name="Oh H.W."/>
            <person name="Oh T.K."/>
        </authorList>
    </citation>
    <scope>NUCLEOTIDE SEQUENCE [LARGE SCALE GENOMIC DNA]</scope>
    <source>
        <strain evidence="4 5">KCTC 3957</strain>
    </source>
</reference>
<gene>
    <name evidence="4" type="ORF">H0267_01250</name>
</gene>
<dbReference type="AlphaFoldDB" id="A0A931MTY1"/>
<dbReference type="InterPro" id="IPR001119">
    <property type="entry name" value="SLH_dom"/>
</dbReference>
<dbReference type="InterPro" id="IPR051465">
    <property type="entry name" value="Cell_Envelope_Struct_Comp"/>
</dbReference>
<dbReference type="PANTHER" id="PTHR43308">
    <property type="entry name" value="OUTER MEMBRANE PROTEIN ALPHA-RELATED"/>
    <property type="match status" value="1"/>
</dbReference>
<evidence type="ECO:0000313" key="5">
    <source>
        <dbReference type="Proteomes" id="UP000614490"/>
    </source>
</evidence>
<accession>A0A931MTY1</accession>
<feature type="chain" id="PRO_5037519544" evidence="2">
    <location>
        <begin position="25"/>
        <end position="401"/>
    </location>
</feature>
<dbReference type="PANTHER" id="PTHR43308:SF5">
    <property type="entry name" value="S-LAYER PROTEIN _ PEPTIDOGLYCAN ENDO-BETA-N-ACETYLGLUCOSAMINIDASE"/>
    <property type="match status" value="1"/>
</dbReference>
<evidence type="ECO:0000313" key="4">
    <source>
        <dbReference type="EMBL" id="MBH0228824.1"/>
    </source>
</evidence>
<evidence type="ECO:0000256" key="2">
    <source>
        <dbReference type="SAM" id="SignalP"/>
    </source>
</evidence>
<dbReference type="EMBL" id="JADZSC010000001">
    <property type="protein sequence ID" value="MBH0228824.1"/>
    <property type="molecule type" value="Genomic_DNA"/>
</dbReference>
<dbReference type="Pfam" id="PF00395">
    <property type="entry name" value="SLH"/>
    <property type="match status" value="3"/>
</dbReference>
<keyword evidence="1 2" id="KW-0732">Signal</keyword>
<sequence>MKKLVILISSIVFSLVFLTIPVKAADSYPDLGQVEWAKEEILYLSKQGIISGYPDGTFKPNVEVTRGQVALMVVRDLYPNATPQQSNPFKDVSKGKYYTNAVRVAYEKGIINGYPDQIFKPNAYITRAEVAVIVDRAYSLNREGNPSGFPDGNKFPWAKDSILDLNSKGIINGYPDGTFKPGNDITRAAFAKVLGATINPAFRGTTTPARVKASFDGLHRQYTLRVFAENEETYVNDMPWAGANEGDIIHEGYYEMSLQLEGSKPVKQRVPIGDFSYNESQENIYILNSNPDVLVATEVESSNVACGQLFFAKNGEIHRIGVMDTDNNWFCFSPDGIKHMKDNTFQTIIYNNATWSFFIDNWTIDFNTGAATNTETYELGGKNGHKVFDRFMQEPDYVYTP</sequence>
<protein>
    <submittedName>
        <fullName evidence="4">S-layer homology domain-containing protein</fullName>
    </submittedName>
</protein>
<feature type="domain" description="SLH" evidence="3">
    <location>
        <begin position="85"/>
        <end position="148"/>
    </location>
</feature>
<feature type="signal peptide" evidence="2">
    <location>
        <begin position="1"/>
        <end position="24"/>
    </location>
</feature>
<dbReference type="RefSeq" id="WP_197315469.1">
    <property type="nucleotide sequence ID" value="NZ_JADZSC010000001.1"/>
</dbReference>
<name>A0A931MTY1_9BACI</name>
<keyword evidence="5" id="KW-1185">Reference proteome</keyword>
<organism evidence="4 5">
    <name type="scientific">Halobacillus yeomjeoni</name>
    <dbReference type="NCBI Taxonomy" id="311194"/>
    <lineage>
        <taxon>Bacteria</taxon>
        <taxon>Bacillati</taxon>
        <taxon>Bacillota</taxon>
        <taxon>Bacilli</taxon>
        <taxon>Bacillales</taxon>
        <taxon>Bacillaceae</taxon>
        <taxon>Halobacillus</taxon>
    </lineage>
</organism>
<feature type="domain" description="SLH" evidence="3">
    <location>
        <begin position="149"/>
        <end position="208"/>
    </location>
</feature>
<evidence type="ECO:0000256" key="1">
    <source>
        <dbReference type="ARBA" id="ARBA00022729"/>
    </source>
</evidence>
<feature type="domain" description="SLH" evidence="3">
    <location>
        <begin position="24"/>
        <end position="83"/>
    </location>
</feature>
<comment type="caution">
    <text evidence="4">The sequence shown here is derived from an EMBL/GenBank/DDBJ whole genome shotgun (WGS) entry which is preliminary data.</text>
</comment>